<keyword evidence="3" id="KW-0592">Phosphate transport</keyword>
<dbReference type="AlphaFoldDB" id="A0A699Z3W0"/>
<keyword evidence="2" id="KW-0813">Transport</keyword>
<sequence length="155" mass="16964">MPTWRAGGQVVNTVVGSITSAQAFEDVPEVFAFGMLCALIAAWLWVTTATYLEMAVSTTHSITGAIMGFSLVFGGSRAVMWNETTTSFPYRKGFTPIIITWFTSPLIAGLVSGLLFTLNRSMILRRPESTTLILAFLAPLTILTIYINVFFVIVK</sequence>
<evidence type="ECO:0000256" key="5">
    <source>
        <dbReference type="ARBA" id="ARBA00022989"/>
    </source>
</evidence>
<feature type="non-terminal residue" evidence="8">
    <location>
        <position position="155"/>
    </location>
</feature>
<feature type="transmembrane region" description="Helical" evidence="7">
    <location>
        <begin position="130"/>
        <end position="154"/>
    </location>
</feature>
<comment type="caution">
    <text evidence="8">The sequence shown here is derived from an EMBL/GenBank/DDBJ whole genome shotgun (WGS) entry which is preliminary data.</text>
</comment>
<feature type="transmembrane region" description="Helical" evidence="7">
    <location>
        <begin position="93"/>
        <end position="118"/>
    </location>
</feature>
<evidence type="ECO:0000313" key="8">
    <source>
        <dbReference type="EMBL" id="GFH10122.1"/>
    </source>
</evidence>
<dbReference type="InterPro" id="IPR001204">
    <property type="entry name" value="Phos_transporter"/>
</dbReference>
<proteinExistence type="predicted"/>
<dbReference type="EMBL" id="BLLF01000289">
    <property type="protein sequence ID" value="GFH10122.1"/>
    <property type="molecule type" value="Genomic_DNA"/>
</dbReference>
<dbReference type="Pfam" id="PF01384">
    <property type="entry name" value="PHO4"/>
    <property type="match status" value="1"/>
</dbReference>
<evidence type="ECO:0000256" key="7">
    <source>
        <dbReference type="SAM" id="Phobius"/>
    </source>
</evidence>
<evidence type="ECO:0000256" key="2">
    <source>
        <dbReference type="ARBA" id="ARBA00022448"/>
    </source>
</evidence>
<dbReference type="PANTHER" id="PTHR11101:SF96">
    <property type="entry name" value="PHOSPHATE TRANSPORTER"/>
    <property type="match status" value="1"/>
</dbReference>
<dbReference type="Proteomes" id="UP000485058">
    <property type="component" value="Unassembled WGS sequence"/>
</dbReference>
<evidence type="ECO:0000256" key="1">
    <source>
        <dbReference type="ARBA" id="ARBA00004141"/>
    </source>
</evidence>
<accession>A0A699Z3W0</accession>
<evidence type="ECO:0000313" key="9">
    <source>
        <dbReference type="Proteomes" id="UP000485058"/>
    </source>
</evidence>
<organism evidence="8 9">
    <name type="scientific">Haematococcus lacustris</name>
    <name type="common">Green alga</name>
    <name type="synonym">Haematococcus pluvialis</name>
    <dbReference type="NCBI Taxonomy" id="44745"/>
    <lineage>
        <taxon>Eukaryota</taxon>
        <taxon>Viridiplantae</taxon>
        <taxon>Chlorophyta</taxon>
        <taxon>core chlorophytes</taxon>
        <taxon>Chlorophyceae</taxon>
        <taxon>CS clade</taxon>
        <taxon>Chlamydomonadales</taxon>
        <taxon>Haematococcaceae</taxon>
        <taxon>Haematococcus</taxon>
    </lineage>
</organism>
<dbReference type="GO" id="GO:0035435">
    <property type="term" value="P:phosphate ion transmembrane transport"/>
    <property type="evidence" value="ECO:0007669"/>
    <property type="project" value="TreeGrafter"/>
</dbReference>
<dbReference type="GO" id="GO:0016020">
    <property type="term" value="C:membrane"/>
    <property type="evidence" value="ECO:0007669"/>
    <property type="project" value="UniProtKB-SubCell"/>
</dbReference>
<evidence type="ECO:0000256" key="6">
    <source>
        <dbReference type="ARBA" id="ARBA00023136"/>
    </source>
</evidence>
<keyword evidence="5 7" id="KW-1133">Transmembrane helix</keyword>
<name>A0A699Z3W0_HAELA</name>
<protein>
    <submittedName>
        <fullName evidence="8">Phosphate transporter</fullName>
    </submittedName>
</protein>
<dbReference type="GO" id="GO:0005315">
    <property type="term" value="F:phosphate transmembrane transporter activity"/>
    <property type="evidence" value="ECO:0007669"/>
    <property type="project" value="InterPro"/>
</dbReference>
<comment type="subcellular location">
    <subcellularLocation>
        <location evidence="1">Membrane</location>
        <topology evidence="1">Multi-pass membrane protein</topology>
    </subcellularLocation>
</comment>
<keyword evidence="9" id="KW-1185">Reference proteome</keyword>
<feature type="transmembrane region" description="Helical" evidence="7">
    <location>
        <begin position="64"/>
        <end position="81"/>
    </location>
</feature>
<evidence type="ECO:0000256" key="3">
    <source>
        <dbReference type="ARBA" id="ARBA00022592"/>
    </source>
</evidence>
<evidence type="ECO:0000256" key="4">
    <source>
        <dbReference type="ARBA" id="ARBA00022692"/>
    </source>
</evidence>
<reference evidence="8 9" key="1">
    <citation type="submission" date="2020-02" db="EMBL/GenBank/DDBJ databases">
        <title>Draft genome sequence of Haematococcus lacustris strain NIES-144.</title>
        <authorList>
            <person name="Morimoto D."/>
            <person name="Nakagawa S."/>
            <person name="Yoshida T."/>
            <person name="Sawayama S."/>
        </authorList>
    </citation>
    <scope>NUCLEOTIDE SEQUENCE [LARGE SCALE GENOMIC DNA]</scope>
    <source>
        <strain evidence="8 9">NIES-144</strain>
    </source>
</reference>
<feature type="non-terminal residue" evidence="8">
    <location>
        <position position="1"/>
    </location>
</feature>
<keyword evidence="4 7" id="KW-0812">Transmembrane</keyword>
<gene>
    <name evidence="8" type="ORF">HaLaN_05380</name>
</gene>
<dbReference type="PANTHER" id="PTHR11101">
    <property type="entry name" value="PHOSPHATE TRANSPORTER"/>
    <property type="match status" value="1"/>
</dbReference>
<feature type="transmembrane region" description="Helical" evidence="7">
    <location>
        <begin position="30"/>
        <end position="52"/>
    </location>
</feature>
<keyword evidence="6 7" id="KW-0472">Membrane</keyword>